<dbReference type="STRING" id="1121279.SAMN02745887_00416"/>
<sequence length="440" mass="48672">MRDLALVLVLLVATFYALKRPWVGVMIWTWVSIMNPHKLAFGFAHAAPFAAIAAAVTFVSMVFTKDKIKFTWSPPVVVLLLFVAWMTLTTVFSVHSTASWLQLNKVFKIQLMTLVALAVLHERKHIEFFIWINVLSIGFYGFKGGIFTITSGGGARVWGPPGGFIEGNNELAVALIMCIPLMNYLRVVATRIWIRQGLLVVMLLSTVAALGTQSRGALLALSAMGALLWLRSDRKIVTGIMVGVIAAGLLAFMPESWSERMGTIQTYESDGSAMGRINAWQMTYNLANDRFLGGGFAIYQPDLYAIYAPNPNIVLGAHSIYFAVLGEHGWVGLFLFLLLWLLTFMLAGRLRKQARLLPETMWLYYLAGMCQVSIIGYAVGGAFLALQYFDLPYNLMVILLAADRWLKSKAYENEKTGAFGSAAPVGRMKAKKKTFQAVPA</sequence>
<evidence type="ECO:0000256" key="3">
    <source>
        <dbReference type="ARBA" id="ARBA00022989"/>
    </source>
</evidence>
<evidence type="ECO:0000256" key="2">
    <source>
        <dbReference type="ARBA" id="ARBA00022692"/>
    </source>
</evidence>
<keyword evidence="9" id="KW-1185">Reference proteome</keyword>
<keyword evidence="4 5" id="KW-0472">Membrane</keyword>
<dbReference type="GO" id="GO:0016020">
    <property type="term" value="C:membrane"/>
    <property type="evidence" value="ECO:0007669"/>
    <property type="project" value="UniProtKB-SubCell"/>
</dbReference>
<dbReference type="Pfam" id="PF04932">
    <property type="entry name" value="Wzy_C"/>
    <property type="match status" value="1"/>
</dbReference>
<feature type="domain" description="O-antigen ligase-related" evidence="6">
    <location>
        <begin position="201"/>
        <end position="337"/>
    </location>
</feature>
<dbReference type="Pfam" id="PF19358">
    <property type="entry name" value="DUF5935"/>
    <property type="match status" value="1"/>
</dbReference>
<proteinExistence type="predicted"/>
<evidence type="ECO:0000256" key="4">
    <source>
        <dbReference type="ARBA" id="ARBA00023136"/>
    </source>
</evidence>
<accession>A0A1K2H6P8</accession>
<feature type="transmembrane region" description="Helical" evidence="5">
    <location>
        <begin position="362"/>
        <end position="385"/>
    </location>
</feature>
<feature type="transmembrane region" description="Helical" evidence="5">
    <location>
        <begin position="100"/>
        <end position="121"/>
    </location>
</feature>
<dbReference type="InterPro" id="IPR045979">
    <property type="entry name" value="DUF5935"/>
</dbReference>
<dbReference type="RefSeq" id="WP_072426973.1">
    <property type="nucleotide sequence ID" value="NZ_FPKR01000002.1"/>
</dbReference>
<dbReference type="GO" id="GO:0016874">
    <property type="term" value="F:ligase activity"/>
    <property type="evidence" value="ECO:0007669"/>
    <property type="project" value="UniProtKB-KW"/>
</dbReference>
<evidence type="ECO:0000313" key="9">
    <source>
        <dbReference type="Proteomes" id="UP000186513"/>
    </source>
</evidence>
<dbReference type="InterPro" id="IPR017528">
    <property type="entry name" value="CHP03097O-antigen_lig-rel"/>
</dbReference>
<name>A0A1K2H6P8_9NEIS</name>
<protein>
    <submittedName>
        <fullName evidence="8">Probable O-glycosylation ligase, exosortase A-associated</fullName>
    </submittedName>
</protein>
<evidence type="ECO:0000259" key="7">
    <source>
        <dbReference type="Pfam" id="PF19358"/>
    </source>
</evidence>
<dbReference type="NCBIfam" id="TIGR03097">
    <property type="entry name" value="PEP_O_lig_1"/>
    <property type="match status" value="1"/>
</dbReference>
<feature type="transmembrane region" description="Helical" evidence="5">
    <location>
        <begin position="201"/>
        <end position="230"/>
    </location>
</feature>
<dbReference type="PANTHER" id="PTHR37422:SF13">
    <property type="entry name" value="LIPOPOLYSACCHARIDE BIOSYNTHESIS PROTEIN PA4999-RELATED"/>
    <property type="match status" value="1"/>
</dbReference>
<keyword evidence="3 5" id="KW-1133">Transmembrane helix</keyword>
<keyword evidence="8" id="KW-0436">Ligase</keyword>
<comment type="subcellular location">
    <subcellularLocation>
        <location evidence="1">Membrane</location>
        <topology evidence="1">Multi-pass membrane protein</topology>
    </subcellularLocation>
</comment>
<dbReference type="Proteomes" id="UP000186513">
    <property type="component" value="Unassembled WGS sequence"/>
</dbReference>
<keyword evidence="2 5" id="KW-0812">Transmembrane</keyword>
<dbReference type="OrthoDB" id="9772644at2"/>
<feature type="transmembrane region" description="Helical" evidence="5">
    <location>
        <begin position="128"/>
        <end position="151"/>
    </location>
</feature>
<feature type="transmembrane region" description="Helical" evidence="5">
    <location>
        <begin position="330"/>
        <end position="350"/>
    </location>
</feature>
<feature type="domain" description="DUF5935" evidence="7">
    <location>
        <begin position="1"/>
        <end position="186"/>
    </location>
</feature>
<evidence type="ECO:0000256" key="5">
    <source>
        <dbReference type="SAM" id="Phobius"/>
    </source>
</evidence>
<feature type="transmembrane region" description="Helical" evidence="5">
    <location>
        <begin position="43"/>
        <end position="64"/>
    </location>
</feature>
<feature type="transmembrane region" description="Helical" evidence="5">
    <location>
        <begin position="236"/>
        <end position="253"/>
    </location>
</feature>
<evidence type="ECO:0000256" key="1">
    <source>
        <dbReference type="ARBA" id="ARBA00004141"/>
    </source>
</evidence>
<evidence type="ECO:0000259" key="6">
    <source>
        <dbReference type="Pfam" id="PF04932"/>
    </source>
</evidence>
<feature type="transmembrane region" description="Helical" evidence="5">
    <location>
        <begin position="171"/>
        <end position="189"/>
    </location>
</feature>
<dbReference type="InterPro" id="IPR007016">
    <property type="entry name" value="O-antigen_ligase-rel_domated"/>
</dbReference>
<dbReference type="EMBL" id="FPKR01000002">
    <property type="protein sequence ID" value="SFZ71614.1"/>
    <property type="molecule type" value="Genomic_DNA"/>
</dbReference>
<reference evidence="8 9" key="1">
    <citation type="submission" date="2016-11" db="EMBL/GenBank/DDBJ databases">
        <authorList>
            <person name="Jaros S."/>
            <person name="Januszkiewicz K."/>
            <person name="Wedrychowicz H."/>
        </authorList>
    </citation>
    <scope>NUCLEOTIDE SEQUENCE [LARGE SCALE GENOMIC DNA]</scope>
    <source>
        <strain evidence="8 9">DSM 18899</strain>
    </source>
</reference>
<evidence type="ECO:0000313" key="8">
    <source>
        <dbReference type="EMBL" id="SFZ71614.1"/>
    </source>
</evidence>
<feature type="transmembrane region" description="Helical" evidence="5">
    <location>
        <begin position="76"/>
        <end position="94"/>
    </location>
</feature>
<organism evidence="8 9">
    <name type="scientific">Chitinimonas taiwanensis DSM 18899</name>
    <dbReference type="NCBI Taxonomy" id="1121279"/>
    <lineage>
        <taxon>Bacteria</taxon>
        <taxon>Pseudomonadati</taxon>
        <taxon>Pseudomonadota</taxon>
        <taxon>Betaproteobacteria</taxon>
        <taxon>Neisseriales</taxon>
        <taxon>Chitinibacteraceae</taxon>
        <taxon>Chitinimonas</taxon>
    </lineage>
</organism>
<dbReference type="InterPro" id="IPR051533">
    <property type="entry name" value="WaaL-like"/>
</dbReference>
<dbReference type="AlphaFoldDB" id="A0A1K2H6P8"/>
<dbReference type="PANTHER" id="PTHR37422">
    <property type="entry name" value="TEICHURONIC ACID BIOSYNTHESIS PROTEIN TUAE"/>
    <property type="match status" value="1"/>
</dbReference>
<gene>
    <name evidence="8" type="ORF">SAMN02745887_00416</name>
</gene>